<feature type="transmembrane region" description="Helical" evidence="1">
    <location>
        <begin position="239"/>
        <end position="260"/>
    </location>
</feature>
<dbReference type="AlphaFoldDB" id="A0AAY5K7R6"/>
<name>A0AAY5K7R6_ESOLU</name>
<organism evidence="3 4">
    <name type="scientific">Esox lucius</name>
    <name type="common">Northern pike</name>
    <dbReference type="NCBI Taxonomy" id="8010"/>
    <lineage>
        <taxon>Eukaryota</taxon>
        <taxon>Metazoa</taxon>
        <taxon>Chordata</taxon>
        <taxon>Craniata</taxon>
        <taxon>Vertebrata</taxon>
        <taxon>Euteleostomi</taxon>
        <taxon>Actinopterygii</taxon>
        <taxon>Neopterygii</taxon>
        <taxon>Teleostei</taxon>
        <taxon>Protacanthopterygii</taxon>
        <taxon>Esociformes</taxon>
        <taxon>Esocidae</taxon>
        <taxon>Esox</taxon>
    </lineage>
</organism>
<keyword evidence="1" id="KW-0812">Transmembrane</keyword>
<keyword evidence="1" id="KW-1133">Transmembrane helix</keyword>
<dbReference type="Ensembl" id="ENSELUT00000099853.1">
    <property type="protein sequence ID" value="ENSELUP00000084285.1"/>
    <property type="gene ID" value="ENSELUG00000035764.1"/>
</dbReference>
<dbReference type="InterPro" id="IPR036179">
    <property type="entry name" value="Ig-like_dom_sf"/>
</dbReference>
<feature type="domain" description="Ig-like" evidence="2">
    <location>
        <begin position="142"/>
        <end position="219"/>
    </location>
</feature>
<evidence type="ECO:0000313" key="3">
    <source>
        <dbReference type="Ensembl" id="ENSELUP00000084285.1"/>
    </source>
</evidence>
<dbReference type="PANTHER" id="PTHR21063">
    <property type="entry name" value="LFA-3"/>
    <property type="match status" value="1"/>
</dbReference>
<sequence>MLLSRFNVIMRICGVNWCARNGWTHTKFPRRGRLKLTLLYMFGLCFSISQTVEEMLTQVVGESITFSKKQGASLLYNGGTIAVVVKGNMDSSYIDSFKDRIQWDQQTGQFTIRELKTSDSGIYVVDGKGGVKTTYQLTVYDPVSRPMLTTLFNGSCSVECSVMNDRDVTLSWYSGEKILNQTSSPELSIKLSLPLEVDKQDRTSYRCEAANPVTKENVTFHVPTSCPETGPGPYKERGYWSLMAVMCVLIASVVIGIAVCQKKGRTGHSQDTSEREHADIQYAEISHIIPTSIQDGRADISELDPPRETELTSVYDKIQFHRIVDSGDFKTA</sequence>
<dbReference type="GeneTree" id="ENSGT01030000234540"/>
<proteinExistence type="predicted"/>
<dbReference type="PROSITE" id="PS50835">
    <property type="entry name" value="IG_LIKE"/>
    <property type="match status" value="1"/>
</dbReference>
<dbReference type="SUPFAM" id="SSF48726">
    <property type="entry name" value="Immunoglobulin"/>
    <property type="match status" value="2"/>
</dbReference>
<dbReference type="InterPro" id="IPR013783">
    <property type="entry name" value="Ig-like_fold"/>
</dbReference>
<reference evidence="3 4" key="1">
    <citation type="submission" date="2020-02" db="EMBL/GenBank/DDBJ databases">
        <title>Esox lucius (northern pike) genome, fEsoLuc1, primary haplotype.</title>
        <authorList>
            <person name="Myers G."/>
            <person name="Karagic N."/>
            <person name="Meyer A."/>
            <person name="Pippel M."/>
            <person name="Reichard M."/>
            <person name="Winkler S."/>
            <person name="Tracey A."/>
            <person name="Sims Y."/>
            <person name="Howe K."/>
            <person name="Rhie A."/>
            <person name="Formenti G."/>
            <person name="Durbin R."/>
            <person name="Fedrigo O."/>
            <person name="Jarvis E.D."/>
        </authorList>
    </citation>
    <scope>NUCLEOTIDE SEQUENCE [LARGE SCALE GENOMIC DNA]</scope>
</reference>
<keyword evidence="4" id="KW-1185">Reference proteome</keyword>
<reference evidence="3" key="2">
    <citation type="submission" date="2025-08" db="UniProtKB">
        <authorList>
            <consortium name="Ensembl"/>
        </authorList>
    </citation>
    <scope>IDENTIFICATION</scope>
</reference>
<dbReference type="GeneID" id="105030286"/>
<dbReference type="PANTHER" id="PTHR21063:SF4">
    <property type="entry name" value="CD48 ANTIGEN-RELATED"/>
    <property type="match status" value="1"/>
</dbReference>
<dbReference type="Proteomes" id="UP000265140">
    <property type="component" value="Chromosome 25"/>
</dbReference>
<dbReference type="RefSeq" id="XP_010902333.2">
    <property type="nucleotide sequence ID" value="XM_010904031.4"/>
</dbReference>
<evidence type="ECO:0000256" key="1">
    <source>
        <dbReference type="SAM" id="Phobius"/>
    </source>
</evidence>
<dbReference type="InterPro" id="IPR007110">
    <property type="entry name" value="Ig-like_dom"/>
</dbReference>
<accession>A0AAY5K7R6</accession>
<keyword evidence="1" id="KW-0472">Membrane</keyword>
<evidence type="ECO:0000313" key="4">
    <source>
        <dbReference type="Proteomes" id="UP000265140"/>
    </source>
</evidence>
<dbReference type="KEGG" id="els:105030286"/>
<reference evidence="3" key="3">
    <citation type="submission" date="2025-09" db="UniProtKB">
        <authorList>
            <consortium name="Ensembl"/>
        </authorList>
    </citation>
    <scope>IDENTIFICATION</scope>
</reference>
<protein>
    <recommendedName>
        <fullName evidence="2">Ig-like domain-containing protein</fullName>
    </recommendedName>
</protein>
<evidence type="ECO:0000259" key="2">
    <source>
        <dbReference type="PROSITE" id="PS50835"/>
    </source>
</evidence>
<dbReference type="CDD" id="cd00096">
    <property type="entry name" value="Ig"/>
    <property type="match status" value="1"/>
</dbReference>
<dbReference type="Gene3D" id="2.60.40.10">
    <property type="entry name" value="Immunoglobulins"/>
    <property type="match status" value="2"/>
</dbReference>